<proteinExistence type="predicted"/>
<reference evidence="1 2" key="1">
    <citation type="submission" date="2018-10" db="EMBL/GenBank/DDBJ databases">
        <title>Natrarchaeobius chitinivorans gen. nov., sp. nov., and Natrarchaeobius haloalkaliphilus sp. nov., alkaliphilic, chitin-utilizing haloarchaea from hypersaline alkaline lakes.</title>
        <authorList>
            <person name="Sorokin D.Y."/>
            <person name="Elcheninov A.G."/>
            <person name="Kostrikina N.A."/>
            <person name="Bale N.J."/>
            <person name="Sinninghe Damste J.S."/>
            <person name="Khijniak T.V."/>
            <person name="Kublanov I.V."/>
            <person name="Toshchakov S.V."/>
        </authorList>
    </citation>
    <scope>NUCLEOTIDE SEQUENCE [LARGE SCALE GENOMIC DNA]</scope>
    <source>
        <strain evidence="1 2">AArcht4T</strain>
    </source>
</reference>
<protein>
    <recommendedName>
        <fullName evidence="3">N-acetylglutamate synthase</fullName>
    </recommendedName>
</protein>
<dbReference type="Proteomes" id="UP000282323">
    <property type="component" value="Unassembled WGS sequence"/>
</dbReference>
<evidence type="ECO:0008006" key="3">
    <source>
        <dbReference type="Google" id="ProtNLM"/>
    </source>
</evidence>
<sequence>MDDDISLDGRTFVGVENSDSGDVGSDTRFRYEQDGNRVYANYAGDGIVDGHLVGTFDGERLDIRYAQLTEDGETATGHSVGRVERLEDGRLRIEDEWEWESKPGSGVSVLEEIHD</sequence>
<dbReference type="EMBL" id="REGA01000012">
    <property type="protein sequence ID" value="RQG93818.1"/>
    <property type="molecule type" value="Genomic_DNA"/>
</dbReference>
<dbReference type="RefSeq" id="WP_124196224.1">
    <property type="nucleotide sequence ID" value="NZ_REGA01000012.1"/>
</dbReference>
<evidence type="ECO:0000313" key="2">
    <source>
        <dbReference type="Proteomes" id="UP000282323"/>
    </source>
</evidence>
<comment type="caution">
    <text evidence="1">The sequence shown here is derived from an EMBL/GenBank/DDBJ whole genome shotgun (WGS) entry which is preliminary data.</text>
</comment>
<accession>A0A3N6LU80</accession>
<evidence type="ECO:0000313" key="1">
    <source>
        <dbReference type="EMBL" id="RQG93818.1"/>
    </source>
</evidence>
<dbReference type="Pfam" id="PF26421">
    <property type="entry name" value="Avidin_like"/>
    <property type="match status" value="1"/>
</dbReference>
<keyword evidence="2" id="KW-1185">Reference proteome</keyword>
<organism evidence="1 2">
    <name type="scientific">Natrarchaeobius chitinivorans</name>
    <dbReference type="NCBI Taxonomy" id="1679083"/>
    <lineage>
        <taxon>Archaea</taxon>
        <taxon>Methanobacteriati</taxon>
        <taxon>Methanobacteriota</taxon>
        <taxon>Stenosarchaea group</taxon>
        <taxon>Halobacteria</taxon>
        <taxon>Halobacteriales</taxon>
        <taxon>Natrialbaceae</taxon>
        <taxon>Natrarchaeobius</taxon>
    </lineage>
</organism>
<dbReference type="AlphaFoldDB" id="A0A3N6LU80"/>
<name>A0A3N6LU80_NATCH</name>
<gene>
    <name evidence="1" type="ORF">EA473_13955</name>
</gene>
<dbReference type="InterPro" id="IPR058595">
    <property type="entry name" value="Avidin-like"/>
</dbReference>
<dbReference type="OrthoDB" id="191191at2157"/>